<reference evidence="4" key="1">
    <citation type="submission" date="2015-04" db="UniProtKB">
        <authorList>
            <consortium name="EnsemblPlants"/>
        </authorList>
    </citation>
    <scope>IDENTIFICATION</scope>
</reference>
<dbReference type="Pfam" id="PF07714">
    <property type="entry name" value="PK_Tyr_Ser-Thr"/>
    <property type="match status" value="1"/>
</dbReference>
<dbReference type="Gramene" id="OPUNC02G10880.4">
    <property type="protein sequence ID" value="OPUNC02G10880.4"/>
    <property type="gene ID" value="OPUNC02G10880"/>
</dbReference>
<dbReference type="PROSITE" id="PS50011">
    <property type="entry name" value="PROTEIN_KINASE_DOM"/>
    <property type="match status" value="2"/>
</dbReference>
<organism evidence="4">
    <name type="scientific">Oryza punctata</name>
    <name type="common">Red rice</name>
    <dbReference type="NCBI Taxonomy" id="4537"/>
    <lineage>
        <taxon>Eukaryota</taxon>
        <taxon>Viridiplantae</taxon>
        <taxon>Streptophyta</taxon>
        <taxon>Embryophyta</taxon>
        <taxon>Tracheophyta</taxon>
        <taxon>Spermatophyta</taxon>
        <taxon>Magnoliopsida</taxon>
        <taxon>Liliopsida</taxon>
        <taxon>Poales</taxon>
        <taxon>Poaceae</taxon>
        <taxon>BOP clade</taxon>
        <taxon>Oryzoideae</taxon>
        <taxon>Oryzeae</taxon>
        <taxon>Oryzinae</taxon>
        <taxon>Oryza</taxon>
    </lineage>
</organism>
<dbReference type="EnsemblPlants" id="OPUNC02G10880.4">
    <property type="protein sequence ID" value="OPUNC02G10880.4"/>
    <property type="gene ID" value="OPUNC02G10880"/>
</dbReference>
<reference evidence="4" key="2">
    <citation type="submission" date="2018-05" db="EMBL/GenBank/DDBJ databases">
        <title>OpunRS2 (Oryza punctata Reference Sequence Version 2).</title>
        <authorList>
            <person name="Zhang J."/>
            <person name="Kudrna D."/>
            <person name="Lee S."/>
            <person name="Talag J."/>
            <person name="Welchert J."/>
            <person name="Wing R.A."/>
        </authorList>
    </citation>
    <scope>NUCLEOTIDE SEQUENCE [LARGE SCALE GENOMIC DNA]</scope>
</reference>
<keyword evidence="5" id="KW-1185">Reference proteome</keyword>
<sequence length="361" mass="40601">MDPIYLREGHLTPKSDIYCFGAVLLELIARKRVKEGKVNLIGTFCKACADGERIRELFDAEIANRTDTNILDEIANLATECLSLDIDRRPQINYVAEHLRMIQAQIKGQEKSAGPFFQGPQNHDTKIFTKKDIERITSNYSTPIRRGVFGEVYRGFLDDEDVVVTVKRFIRGDLSEDFMRQVSIRSQINHKNAGKLIGYCIGENTLMMVTEYFSNGNLDDALHNSGIPIPLGTRLDIAIGCAEALSYMHSMHLSNDSFVCHGDIKPANISLDANLIAKVTDFWNAKLHLGGLTFYTSFVIGTRKRIREVNLIEAFHRAYAKGKGIEILFDKDIINVGNVKILEDIAKLATKCLTLEIDRCP</sequence>
<protein>
    <recommendedName>
        <fullName evidence="3">Protein kinase domain-containing protein</fullName>
    </recommendedName>
</protein>
<dbReference type="GO" id="GO:0005524">
    <property type="term" value="F:ATP binding"/>
    <property type="evidence" value="ECO:0007669"/>
    <property type="project" value="UniProtKB-KW"/>
</dbReference>
<name>A0A0E0JYG1_ORYPU</name>
<dbReference type="SUPFAM" id="SSF56112">
    <property type="entry name" value="Protein kinase-like (PK-like)"/>
    <property type="match status" value="2"/>
</dbReference>
<dbReference type="AlphaFoldDB" id="A0A0E0JYG1"/>
<feature type="domain" description="Protein kinase" evidence="3">
    <location>
        <begin position="1"/>
        <end position="101"/>
    </location>
</feature>
<evidence type="ECO:0000313" key="5">
    <source>
        <dbReference type="Proteomes" id="UP000026962"/>
    </source>
</evidence>
<accession>A0A0E0JYG1</accession>
<dbReference type="SMART" id="SM00220">
    <property type="entry name" value="S_TKc"/>
    <property type="match status" value="1"/>
</dbReference>
<dbReference type="Gene3D" id="1.10.510.10">
    <property type="entry name" value="Transferase(Phosphotransferase) domain 1"/>
    <property type="match status" value="2"/>
</dbReference>
<dbReference type="Proteomes" id="UP000026962">
    <property type="component" value="Chromosome 2"/>
</dbReference>
<keyword evidence="2" id="KW-0067">ATP-binding</keyword>
<keyword evidence="1" id="KW-0547">Nucleotide-binding</keyword>
<dbReference type="InterPro" id="IPR011009">
    <property type="entry name" value="Kinase-like_dom_sf"/>
</dbReference>
<evidence type="ECO:0000259" key="3">
    <source>
        <dbReference type="PROSITE" id="PS50011"/>
    </source>
</evidence>
<dbReference type="GO" id="GO:0007166">
    <property type="term" value="P:cell surface receptor signaling pathway"/>
    <property type="evidence" value="ECO:0007669"/>
    <property type="project" value="InterPro"/>
</dbReference>
<dbReference type="InterPro" id="IPR045274">
    <property type="entry name" value="WAK-like"/>
</dbReference>
<dbReference type="GO" id="GO:0005886">
    <property type="term" value="C:plasma membrane"/>
    <property type="evidence" value="ECO:0007669"/>
    <property type="project" value="TreeGrafter"/>
</dbReference>
<dbReference type="HOGENOM" id="CLU_768119_0_0_1"/>
<proteinExistence type="predicted"/>
<dbReference type="InterPro" id="IPR001245">
    <property type="entry name" value="Ser-Thr/Tyr_kinase_cat_dom"/>
</dbReference>
<dbReference type="GO" id="GO:0004674">
    <property type="term" value="F:protein serine/threonine kinase activity"/>
    <property type="evidence" value="ECO:0007669"/>
    <property type="project" value="TreeGrafter"/>
</dbReference>
<evidence type="ECO:0000313" key="4">
    <source>
        <dbReference type="EnsemblPlants" id="OPUNC02G10880.4"/>
    </source>
</evidence>
<dbReference type="PANTHER" id="PTHR27005:SF321">
    <property type="entry name" value="OS11G0553500 PROTEIN"/>
    <property type="match status" value="1"/>
</dbReference>
<dbReference type="InterPro" id="IPR000719">
    <property type="entry name" value="Prot_kinase_dom"/>
</dbReference>
<evidence type="ECO:0000256" key="1">
    <source>
        <dbReference type="ARBA" id="ARBA00022741"/>
    </source>
</evidence>
<feature type="domain" description="Protein kinase" evidence="3">
    <location>
        <begin position="138"/>
        <end position="361"/>
    </location>
</feature>
<evidence type="ECO:0000256" key="2">
    <source>
        <dbReference type="ARBA" id="ARBA00022840"/>
    </source>
</evidence>
<dbReference type="PANTHER" id="PTHR27005">
    <property type="entry name" value="WALL-ASSOCIATED RECEPTOR KINASE-LIKE 21"/>
    <property type="match status" value="1"/>
</dbReference>